<dbReference type="EMBL" id="ABCC02000069">
    <property type="protein sequence ID" value="EDP12741.1"/>
    <property type="molecule type" value="Genomic_DNA"/>
</dbReference>
<accession>A8S4F1</accession>
<comment type="caution">
    <text evidence="1">The sequence shown here is derived from an EMBL/GenBank/DDBJ whole genome shotgun (WGS) entry which is preliminary data.</text>
</comment>
<evidence type="ECO:0000313" key="1">
    <source>
        <dbReference type="EMBL" id="EDP12741.1"/>
    </source>
</evidence>
<dbReference type="HOGENOM" id="CLU_3214394_0_0_9"/>
<evidence type="ECO:0000313" key="2">
    <source>
        <dbReference type="Proteomes" id="UP000005396"/>
    </source>
</evidence>
<reference evidence="1 2" key="2">
    <citation type="submission" date="2007-09" db="EMBL/GenBank/DDBJ databases">
        <title>Draft genome sequence of Clostridium bolteae (ATCC BAA-613).</title>
        <authorList>
            <person name="Sudarsanam P."/>
            <person name="Ley R."/>
            <person name="Guruge J."/>
            <person name="Turnbaugh P.J."/>
            <person name="Mahowald M."/>
            <person name="Liep D."/>
            <person name="Gordon J."/>
        </authorList>
    </citation>
    <scope>NUCLEOTIDE SEQUENCE [LARGE SCALE GENOMIC DNA]</scope>
    <source>
        <strain evidence="2">ATCC BAA-613 / DSM 15670 / CCUG 46953 / JCM 12243 / WAL 16351</strain>
    </source>
</reference>
<organism evidence="1 2">
    <name type="scientific">Enterocloster bolteae (strain ATCC BAA-613 / DSM 15670 / CCUG 46953 / JCM 12243 / WAL 16351)</name>
    <name type="common">Clostridium bolteae</name>
    <dbReference type="NCBI Taxonomy" id="411902"/>
    <lineage>
        <taxon>Bacteria</taxon>
        <taxon>Bacillati</taxon>
        <taxon>Bacillota</taxon>
        <taxon>Clostridia</taxon>
        <taxon>Lachnospirales</taxon>
        <taxon>Lachnospiraceae</taxon>
        <taxon>Enterocloster</taxon>
    </lineage>
</organism>
<dbReference type="PaxDb" id="411902-CLOBOL_06971"/>
<dbReference type="AlphaFoldDB" id="A8S4F1"/>
<name>A8S4F1_ENTBW</name>
<reference evidence="1 2" key="1">
    <citation type="submission" date="2007-08" db="EMBL/GenBank/DDBJ databases">
        <authorList>
            <person name="Fulton L."/>
            <person name="Clifton S."/>
            <person name="Fulton B."/>
            <person name="Xu J."/>
            <person name="Minx P."/>
            <person name="Pepin K.H."/>
            <person name="Johnson M."/>
            <person name="Thiruvilangam P."/>
            <person name="Bhonagiri V."/>
            <person name="Nash W.E."/>
            <person name="Mardis E.R."/>
            <person name="Wilson R.K."/>
        </authorList>
    </citation>
    <scope>NUCLEOTIDE SEQUENCE [LARGE SCALE GENOMIC DNA]</scope>
    <source>
        <strain evidence="2">ATCC BAA-613 / DSM 15670 / CCUG 46953 / JCM 12243 / WAL 16351</strain>
    </source>
</reference>
<dbReference type="Proteomes" id="UP000005396">
    <property type="component" value="Unassembled WGS sequence"/>
</dbReference>
<protein>
    <submittedName>
        <fullName evidence="1">Uncharacterized protein</fullName>
    </submittedName>
</protein>
<proteinExistence type="predicted"/>
<sequence>MFLRFPFYCSGKIYVFSLKNIRYNIKWKAISFDKSGGSHYNENV</sequence>
<gene>
    <name evidence="1" type="ORF">CLOBOL_06971</name>
</gene>